<dbReference type="EMBL" id="CP147405">
    <property type="protein sequence ID" value="WXB94984.1"/>
    <property type="molecule type" value="Genomic_DNA"/>
</dbReference>
<dbReference type="RefSeq" id="WP_338754876.1">
    <property type="nucleotide sequence ID" value="NZ_CP147405.1"/>
</dbReference>
<accession>A0ABZ2NBS0</accession>
<dbReference type="Proteomes" id="UP001387364">
    <property type="component" value="Plasmid unnamed1"/>
</dbReference>
<proteinExistence type="predicted"/>
<protein>
    <submittedName>
        <fullName evidence="1">Uncharacterized protein</fullName>
    </submittedName>
</protein>
<keyword evidence="2" id="KW-1185">Reference proteome</keyword>
<reference evidence="1 2" key="1">
    <citation type="submission" date="2024-02" db="EMBL/GenBank/DDBJ databases">
        <title>Seven novel Bacillus-like species.</title>
        <authorList>
            <person name="Liu G."/>
        </authorList>
    </citation>
    <scope>NUCLEOTIDE SEQUENCE [LARGE SCALE GENOMIC DNA]</scope>
    <source>
        <strain evidence="1 2">FJAT-52991</strain>
        <plasmid evidence="1 2">unnamed1</plasmid>
    </source>
</reference>
<gene>
    <name evidence="1" type="ORF">WDJ61_18565</name>
</gene>
<name>A0ABZ2NBS0_9BACI</name>
<evidence type="ECO:0000313" key="2">
    <source>
        <dbReference type="Proteomes" id="UP001387364"/>
    </source>
</evidence>
<organism evidence="1 2">
    <name type="scientific">Bacillus kandeliae</name>
    <dbReference type="NCBI Taxonomy" id="3129297"/>
    <lineage>
        <taxon>Bacteria</taxon>
        <taxon>Bacillati</taxon>
        <taxon>Bacillota</taxon>
        <taxon>Bacilli</taxon>
        <taxon>Bacillales</taxon>
        <taxon>Bacillaceae</taxon>
        <taxon>Bacillus</taxon>
    </lineage>
</organism>
<keyword evidence="1" id="KW-0614">Plasmid</keyword>
<geneLocation type="plasmid" evidence="1 2">
    <name>unnamed1</name>
</geneLocation>
<evidence type="ECO:0000313" key="1">
    <source>
        <dbReference type="EMBL" id="WXB94984.1"/>
    </source>
</evidence>
<sequence>MKDFLANNPKVSTLCEIVAEYEMTVGEQTIKVKIKRDSTGFYSHSTSHFYQGPEQASPYISSRNIFDTKGEAIDGAIKQITCFYNESHEYPEDNWIVNSNY</sequence>